<gene>
    <name evidence="1" type="ORF">SDC9_120935</name>
</gene>
<accession>A0A645CAJ8</accession>
<evidence type="ECO:0000313" key="1">
    <source>
        <dbReference type="EMBL" id="MPM73950.1"/>
    </source>
</evidence>
<proteinExistence type="predicted"/>
<dbReference type="AlphaFoldDB" id="A0A645CAJ8"/>
<reference evidence="1" key="1">
    <citation type="submission" date="2019-08" db="EMBL/GenBank/DDBJ databases">
        <authorList>
            <person name="Kucharzyk K."/>
            <person name="Murdoch R.W."/>
            <person name="Higgins S."/>
            <person name="Loffler F."/>
        </authorList>
    </citation>
    <scope>NUCLEOTIDE SEQUENCE</scope>
</reference>
<name>A0A645CAJ8_9ZZZZ</name>
<protein>
    <submittedName>
        <fullName evidence="1">Uncharacterized protein</fullName>
    </submittedName>
</protein>
<organism evidence="1">
    <name type="scientific">bioreactor metagenome</name>
    <dbReference type="NCBI Taxonomy" id="1076179"/>
    <lineage>
        <taxon>unclassified sequences</taxon>
        <taxon>metagenomes</taxon>
        <taxon>ecological metagenomes</taxon>
    </lineage>
</organism>
<sequence>MSACLRVLVKMSFGIVNDSPAGAMPFLADGLKVSSKTLGPIDLST</sequence>
<dbReference type="EMBL" id="VSSQ01025664">
    <property type="protein sequence ID" value="MPM73950.1"/>
    <property type="molecule type" value="Genomic_DNA"/>
</dbReference>
<comment type="caution">
    <text evidence="1">The sequence shown here is derived from an EMBL/GenBank/DDBJ whole genome shotgun (WGS) entry which is preliminary data.</text>
</comment>